<protein>
    <recommendedName>
        <fullName evidence="1">Stage 0 sporulation protein A homolog</fullName>
    </recommendedName>
</protein>
<comment type="function">
    <text evidence="2">May play the central regulatory role in sporulation. It may be an element of the effector pathway responsible for the activation of sporulation genes in response to nutritional stress. Spo0A may act in concert with spo0H (a sigma factor) to control the expression of some genes that are critical to the sporulation process.</text>
</comment>
<dbReference type="PROSITE" id="PS50110">
    <property type="entry name" value="RESPONSE_REGULATORY"/>
    <property type="match status" value="1"/>
</dbReference>
<evidence type="ECO:0000313" key="6">
    <source>
        <dbReference type="Proteomes" id="UP001079657"/>
    </source>
</evidence>
<feature type="modified residue" description="4-aspartylphosphate" evidence="3">
    <location>
        <position position="53"/>
    </location>
</feature>
<dbReference type="PANTHER" id="PTHR43228:SF1">
    <property type="entry name" value="TWO-COMPONENT RESPONSE REGULATOR ARR22"/>
    <property type="match status" value="1"/>
</dbReference>
<comment type="caution">
    <text evidence="5">The sequence shown here is derived from an EMBL/GenBank/DDBJ whole genome shotgun (WGS) entry which is preliminary data.</text>
</comment>
<name>A0ABT4CMU8_9CLOT</name>
<dbReference type="PANTHER" id="PTHR43228">
    <property type="entry name" value="TWO-COMPONENT RESPONSE REGULATOR"/>
    <property type="match status" value="1"/>
</dbReference>
<sequence>MASILVVDDAIFMRKKLKSILESVGHEVVAEANNGSKAVSAYKTYKPDLITMDISMPNNDGIGALEQIINYDNKAKIIMISSVQEKNIIVDAVIKGAKGYILKPFSEEKIVETINEILEL</sequence>
<keyword evidence="6" id="KW-1185">Reference proteome</keyword>
<evidence type="ECO:0000256" key="1">
    <source>
        <dbReference type="ARBA" id="ARBA00018672"/>
    </source>
</evidence>
<dbReference type="Gene3D" id="3.40.50.2300">
    <property type="match status" value="1"/>
</dbReference>
<evidence type="ECO:0000313" key="5">
    <source>
        <dbReference type="EMBL" id="MCY6369421.1"/>
    </source>
</evidence>
<dbReference type="InterPro" id="IPR052048">
    <property type="entry name" value="ST_Response_Regulator"/>
</dbReference>
<keyword evidence="3" id="KW-0597">Phosphoprotein</keyword>
<gene>
    <name evidence="5" type="ORF">OXH55_02010</name>
</gene>
<dbReference type="Proteomes" id="UP001079657">
    <property type="component" value="Unassembled WGS sequence"/>
</dbReference>
<feature type="domain" description="Response regulatory" evidence="4">
    <location>
        <begin position="3"/>
        <end position="118"/>
    </location>
</feature>
<dbReference type="InterPro" id="IPR011006">
    <property type="entry name" value="CheY-like_superfamily"/>
</dbReference>
<dbReference type="SUPFAM" id="SSF52172">
    <property type="entry name" value="CheY-like"/>
    <property type="match status" value="1"/>
</dbReference>
<reference evidence="5" key="1">
    <citation type="submission" date="2022-12" db="EMBL/GenBank/DDBJ databases">
        <authorList>
            <person name="Wang J."/>
        </authorList>
    </citation>
    <scope>NUCLEOTIDE SEQUENCE</scope>
    <source>
        <strain evidence="5">HY-42-06</strain>
    </source>
</reference>
<dbReference type="Pfam" id="PF00072">
    <property type="entry name" value="Response_reg"/>
    <property type="match status" value="1"/>
</dbReference>
<dbReference type="EMBL" id="JAPQES010000001">
    <property type="protein sequence ID" value="MCY6369421.1"/>
    <property type="molecule type" value="Genomic_DNA"/>
</dbReference>
<accession>A0ABT4CMU8</accession>
<organism evidence="5 6">
    <name type="scientific">Clostridium ganghwense</name>
    <dbReference type="NCBI Taxonomy" id="312089"/>
    <lineage>
        <taxon>Bacteria</taxon>
        <taxon>Bacillati</taxon>
        <taxon>Bacillota</taxon>
        <taxon>Clostridia</taxon>
        <taxon>Eubacteriales</taxon>
        <taxon>Clostridiaceae</taxon>
        <taxon>Clostridium</taxon>
    </lineage>
</organism>
<dbReference type="RefSeq" id="WP_268047775.1">
    <property type="nucleotide sequence ID" value="NZ_JAPQES010000001.1"/>
</dbReference>
<proteinExistence type="predicted"/>
<dbReference type="InterPro" id="IPR001789">
    <property type="entry name" value="Sig_transdc_resp-reg_receiver"/>
</dbReference>
<evidence type="ECO:0000256" key="2">
    <source>
        <dbReference type="ARBA" id="ARBA00024867"/>
    </source>
</evidence>
<dbReference type="SMART" id="SM00448">
    <property type="entry name" value="REC"/>
    <property type="match status" value="1"/>
</dbReference>
<evidence type="ECO:0000256" key="3">
    <source>
        <dbReference type="PROSITE-ProRule" id="PRU00169"/>
    </source>
</evidence>
<evidence type="ECO:0000259" key="4">
    <source>
        <dbReference type="PROSITE" id="PS50110"/>
    </source>
</evidence>